<evidence type="ECO:0000313" key="2">
    <source>
        <dbReference type="Proteomes" id="UP000324091"/>
    </source>
</evidence>
<reference evidence="1 2" key="1">
    <citation type="submission" date="2019-04" db="EMBL/GenBank/DDBJ databases">
        <title>Chromosome genome assembly for Takifugu flavidus.</title>
        <authorList>
            <person name="Xiao S."/>
        </authorList>
    </citation>
    <scope>NUCLEOTIDE SEQUENCE [LARGE SCALE GENOMIC DNA]</scope>
    <source>
        <strain evidence="1">HTHZ2018</strain>
        <tissue evidence="1">Muscle</tissue>
    </source>
</reference>
<gene>
    <name evidence="1" type="ORF">D4764_16G0010110</name>
</gene>
<protein>
    <submittedName>
        <fullName evidence="1">Uncharacterized protein</fullName>
    </submittedName>
</protein>
<comment type="caution">
    <text evidence="1">The sequence shown here is derived from an EMBL/GenBank/DDBJ whole genome shotgun (WGS) entry which is preliminary data.</text>
</comment>
<dbReference type="EMBL" id="RHFK02000008">
    <property type="protein sequence ID" value="TWW72514.1"/>
    <property type="molecule type" value="Genomic_DNA"/>
</dbReference>
<dbReference type="AlphaFoldDB" id="A0A5C6NYD6"/>
<proteinExistence type="predicted"/>
<keyword evidence="2" id="KW-1185">Reference proteome</keyword>
<dbReference type="Proteomes" id="UP000324091">
    <property type="component" value="Chromosome 16"/>
</dbReference>
<sequence>MILPGAQEHRVKTPSYQSDSLPRKCELLFCFQRSPINLGLPPGMQTSPAPAPQHPSNTSALPFLTRNFAAGREVTDVFITTGFTEINRPGRVKSSVKPGFWVTQRSSGQGTDLGWKCAGSVRERLNKPSREQQQIERKKCTAQLMLAALLWAICSFHAPWWSVHLT</sequence>
<accession>A0A5C6NYD6</accession>
<evidence type="ECO:0000313" key="1">
    <source>
        <dbReference type="EMBL" id="TWW72514.1"/>
    </source>
</evidence>
<organism evidence="1 2">
    <name type="scientific">Takifugu flavidus</name>
    <name type="common">sansaifugu</name>
    <dbReference type="NCBI Taxonomy" id="433684"/>
    <lineage>
        <taxon>Eukaryota</taxon>
        <taxon>Metazoa</taxon>
        <taxon>Chordata</taxon>
        <taxon>Craniata</taxon>
        <taxon>Vertebrata</taxon>
        <taxon>Euteleostomi</taxon>
        <taxon>Actinopterygii</taxon>
        <taxon>Neopterygii</taxon>
        <taxon>Teleostei</taxon>
        <taxon>Neoteleostei</taxon>
        <taxon>Acanthomorphata</taxon>
        <taxon>Eupercaria</taxon>
        <taxon>Tetraodontiformes</taxon>
        <taxon>Tetradontoidea</taxon>
        <taxon>Tetraodontidae</taxon>
        <taxon>Takifugu</taxon>
    </lineage>
</organism>
<name>A0A5C6NYD6_9TELE</name>